<keyword evidence="5" id="KW-0539">Nucleus</keyword>
<evidence type="ECO:0000256" key="4">
    <source>
        <dbReference type="ARBA" id="ARBA00023163"/>
    </source>
</evidence>
<dbReference type="Proteomes" id="UP001150941">
    <property type="component" value="Unassembled WGS sequence"/>
</dbReference>
<keyword evidence="2" id="KW-0805">Transcription regulation</keyword>
<dbReference type="CDD" id="cd00067">
    <property type="entry name" value="GAL4"/>
    <property type="match status" value="1"/>
</dbReference>
<evidence type="ECO:0000256" key="5">
    <source>
        <dbReference type="ARBA" id="ARBA00023242"/>
    </source>
</evidence>
<evidence type="ECO:0000256" key="3">
    <source>
        <dbReference type="ARBA" id="ARBA00023125"/>
    </source>
</evidence>
<dbReference type="EMBL" id="JAPQKS010000002">
    <property type="protein sequence ID" value="KAJ5247252.1"/>
    <property type="molecule type" value="Genomic_DNA"/>
</dbReference>
<evidence type="ECO:0000256" key="2">
    <source>
        <dbReference type="ARBA" id="ARBA00023015"/>
    </source>
</evidence>
<protein>
    <submittedName>
        <fullName evidence="6">Uncharacterized protein</fullName>
    </submittedName>
</protein>
<reference evidence="6" key="1">
    <citation type="submission" date="2022-11" db="EMBL/GenBank/DDBJ databases">
        <authorList>
            <person name="Petersen C."/>
        </authorList>
    </citation>
    <scope>NUCLEOTIDE SEQUENCE</scope>
    <source>
        <strain evidence="6">IBT 19713</strain>
    </source>
</reference>
<evidence type="ECO:0000313" key="7">
    <source>
        <dbReference type="Proteomes" id="UP001150941"/>
    </source>
</evidence>
<dbReference type="GO" id="GO:0005634">
    <property type="term" value="C:nucleus"/>
    <property type="evidence" value="ECO:0007669"/>
    <property type="project" value="UniProtKB-SubCell"/>
</dbReference>
<comment type="subcellular location">
    <subcellularLocation>
        <location evidence="1">Nucleus</location>
    </subcellularLocation>
</comment>
<keyword evidence="4" id="KW-0804">Transcription</keyword>
<dbReference type="SUPFAM" id="SSF57701">
    <property type="entry name" value="Zn2/Cys6 DNA-binding domain"/>
    <property type="match status" value="1"/>
</dbReference>
<accession>A0A9W9TXS7</accession>
<dbReference type="GeneID" id="83198835"/>
<gene>
    <name evidence="6" type="ORF">N7468_002235</name>
</gene>
<dbReference type="GO" id="GO:0003677">
    <property type="term" value="F:DNA binding"/>
    <property type="evidence" value="ECO:0007669"/>
    <property type="project" value="UniProtKB-KW"/>
</dbReference>
<keyword evidence="7" id="KW-1185">Reference proteome</keyword>
<dbReference type="GO" id="GO:0008270">
    <property type="term" value="F:zinc ion binding"/>
    <property type="evidence" value="ECO:0007669"/>
    <property type="project" value="InterPro"/>
</dbReference>
<dbReference type="GO" id="GO:0000981">
    <property type="term" value="F:DNA-binding transcription factor activity, RNA polymerase II-specific"/>
    <property type="evidence" value="ECO:0007669"/>
    <property type="project" value="InterPro"/>
</dbReference>
<dbReference type="PANTHER" id="PTHR37534:SF46">
    <property type="entry name" value="ZN(II)2CYS6 TRANSCRIPTION FACTOR (EUROFUNG)"/>
    <property type="match status" value="1"/>
</dbReference>
<dbReference type="OrthoDB" id="3477330at2759"/>
<dbReference type="Pfam" id="PF11951">
    <property type="entry name" value="Fungal_trans_2"/>
    <property type="match status" value="2"/>
</dbReference>
<name>A0A9W9TXS7_9EURO</name>
<proteinExistence type="predicted"/>
<evidence type="ECO:0000313" key="6">
    <source>
        <dbReference type="EMBL" id="KAJ5247252.1"/>
    </source>
</evidence>
<reference evidence="6" key="2">
    <citation type="journal article" date="2023" name="IMA Fungus">
        <title>Comparative genomic study of the Penicillium genus elucidates a diverse pangenome and 15 lateral gene transfer events.</title>
        <authorList>
            <person name="Petersen C."/>
            <person name="Sorensen T."/>
            <person name="Nielsen M.R."/>
            <person name="Sondergaard T.E."/>
            <person name="Sorensen J.L."/>
            <person name="Fitzpatrick D.A."/>
            <person name="Frisvad J.C."/>
            <person name="Nielsen K.L."/>
        </authorList>
    </citation>
    <scope>NUCLEOTIDE SEQUENCE</scope>
    <source>
        <strain evidence="6">IBT 19713</strain>
    </source>
</reference>
<evidence type="ECO:0000256" key="1">
    <source>
        <dbReference type="ARBA" id="ARBA00004123"/>
    </source>
</evidence>
<dbReference type="InterPro" id="IPR021858">
    <property type="entry name" value="Fun_TF"/>
</dbReference>
<keyword evidence="3" id="KW-0238">DNA-binding</keyword>
<dbReference type="InterPro" id="IPR001138">
    <property type="entry name" value="Zn2Cys6_DnaBD"/>
</dbReference>
<dbReference type="AlphaFoldDB" id="A0A9W9TXS7"/>
<sequence length="532" mass="59736">MNSGPMRSMSNKTKPKQRPVTFSGCWTCKERKVKCDENPRGYDIESDAANGVLSTYGPFTAFSSTTSIDPSLPPPPRLEGSAVASESERIKSVIEDVEGVSSWNSQLATVQSIFPKLSTQDQMRLANYIHLQFIVSSFVEGNEQGLNTPLYPQPQFLFLEGPKTNALFDYYSTRVANVLQPLSHPENPYRSIYVPLAVEGVFEMGQIAKMVAPCVKICTFHAIIATAAFHMHGSDVSGSSEYHKIGHVQRQMALKCMQLALLDETLPTNYQSFMTAMMSLLTVGVMEGRILDFHVHIQAMIELRKSRRDWKILSSQTRQLNDMSRFLILLSRTTSHSIPAPITLDDRREICTLRTQLHHPFLAAQHPIPDPFALAAEQLGNKLISWHLSPDIALSIFPTDPSMQLIFSHHAQAWHAAAYIYYLHCIQGIPPLGLMEHVARVAFHMHAVEDLKLLTPESGPMAPITWPAFVASCCAVQRETWVEWWGRVQFYRIGGLGRQFEVVKTVWEEMDLGTGESWVDILGRRGIEVLAL</sequence>
<dbReference type="PANTHER" id="PTHR37534">
    <property type="entry name" value="TRANSCRIPTIONAL ACTIVATOR PROTEIN UGA3"/>
    <property type="match status" value="1"/>
</dbReference>
<comment type="caution">
    <text evidence="6">The sequence shown here is derived from an EMBL/GenBank/DDBJ whole genome shotgun (WGS) entry which is preliminary data.</text>
</comment>
<dbReference type="InterPro" id="IPR036864">
    <property type="entry name" value="Zn2-C6_fun-type_DNA-bd_sf"/>
</dbReference>
<organism evidence="6 7">
    <name type="scientific">Penicillium chermesinum</name>
    <dbReference type="NCBI Taxonomy" id="63820"/>
    <lineage>
        <taxon>Eukaryota</taxon>
        <taxon>Fungi</taxon>
        <taxon>Dikarya</taxon>
        <taxon>Ascomycota</taxon>
        <taxon>Pezizomycotina</taxon>
        <taxon>Eurotiomycetes</taxon>
        <taxon>Eurotiomycetidae</taxon>
        <taxon>Eurotiales</taxon>
        <taxon>Aspergillaceae</taxon>
        <taxon>Penicillium</taxon>
    </lineage>
</organism>
<dbReference type="RefSeq" id="XP_058334673.1">
    <property type="nucleotide sequence ID" value="XM_058471532.1"/>
</dbReference>